<dbReference type="RefSeq" id="WP_273612683.1">
    <property type="nucleotide sequence ID" value="NZ_CP117416.1"/>
</dbReference>
<keyword evidence="9" id="KW-0862">Zinc</keyword>
<keyword evidence="4 8" id="KW-0378">Hydrolase</keyword>
<evidence type="ECO:0000256" key="7">
    <source>
        <dbReference type="ARBA" id="ARBA00061580"/>
    </source>
</evidence>
<name>A0AAX3LW62_9BACL</name>
<evidence type="ECO:0000256" key="4">
    <source>
        <dbReference type="ARBA" id="ARBA00022801"/>
    </source>
</evidence>
<evidence type="ECO:0000256" key="3">
    <source>
        <dbReference type="ARBA" id="ARBA00022723"/>
    </source>
</evidence>
<dbReference type="AlphaFoldDB" id="A0AAX3LW62"/>
<sequence length="510" mass="59105">MEQYVQETLTQFRQLVRKISSYGEALALMGWDLRTGAPRKGAELRADTIGVLATEHFKLSVSKEMGGYIEVLSRPDVFEQLEDNDKRIVQDVRKEYELNEKIPPEKIQKYSSLTTHAQTVWEEAKHNDDFEGFEPLLSEIVAMKRDFIDYWGVKDTRYDTLLDMYEPDLTVAKLDVVFDRLKSRLVPLLEKIKQSEHQPDNDFLKQQYDIGQQEKIGHLLLKEMGFDFDAGRLDESVHPFATGLNPGDVRITTHYMPEDVMSAIFSSLHEGGHALYEQNISHDLAGTPLATGTSMGIHESQSRFWENVVGRSRSFWDRYYSDLQALFPEQLKEVSLDTFYRAANRVENTLIRIEADELTYNLHIIIRYEIEKMLFNEDLDVKDLPKVWNSKYQEYLGITPPNDSLGVLQDVHWSGGDFGYFASYSLGNMYAAQMTHTMRKELPDFEQWIAGGNLLPIKEWLTDKIYKYGKSRTPSELIQNITGEELNPDYLADYLEEKYNEIYRLQSTNS</sequence>
<dbReference type="PANTHER" id="PTHR34217">
    <property type="entry name" value="METAL-DEPENDENT CARBOXYPEPTIDASE"/>
    <property type="match status" value="1"/>
</dbReference>
<comment type="function">
    <text evidence="8">Broad specificity carboxypetidase that releases amino acids sequentially from the C-terminus, including neutral, aromatic, polar and basic residues.</text>
</comment>
<dbReference type="EMBL" id="CP117416">
    <property type="protein sequence ID" value="WCT54140.1"/>
    <property type="molecule type" value="Genomic_DNA"/>
</dbReference>
<dbReference type="PRINTS" id="PR00998">
    <property type="entry name" value="CRBOXYPTASET"/>
</dbReference>
<gene>
    <name evidence="11" type="ORF">PQ456_13090</name>
</gene>
<dbReference type="Pfam" id="PF02074">
    <property type="entry name" value="Peptidase_M32"/>
    <property type="match status" value="1"/>
</dbReference>
<feature type="binding site" evidence="9">
    <location>
        <position position="299"/>
    </location>
    <ligand>
        <name>Zn(2+)</name>
        <dbReference type="ChEBI" id="CHEBI:29105"/>
        <note>catalytic</note>
    </ligand>
</feature>
<dbReference type="PIRSF" id="PIRSF006615">
    <property type="entry name" value="Zn_crbxpep_Taq"/>
    <property type="match status" value="1"/>
</dbReference>
<reference evidence="11 12" key="1">
    <citation type="submission" date="2023-02" db="EMBL/GenBank/DDBJ databases">
        <title>Genome sequence of Paenibacillus kyungheensis KACC 18744.</title>
        <authorList>
            <person name="Kim S."/>
            <person name="Heo J."/>
            <person name="Kwon S.-W."/>
        </authorList>
    </citation>
    <scope>NUCLEOTIDE SEQUENCE [LARGE SCALE GENOMIC DNA]</scope>
    <source>
        <strain evidence="11 12">KACC 18744</strain>
    </source>
</reference>
<organism evidence="11 12">
    <name type="scientific">Paenibacillus kyungheensis</name>
    <dbReference type="NCBI Taxonomy" id="1452732"/>
    <lineage>
        <taxon>Bacteria</taxon>
        <taxon>Bacillati</taxon>
        <taxon>Bacillota</taxon>
        <taxon>Bacilli</taxon>
        <taxon>Bacillales</taxon>
        <taxon>Paenibacillaceae</taxon>
        <taxon>Paenibacillus</taxon>
    </lineage>
</organism>
<evidence type="ECO:0000256" key="1">
    <source>
        <dbReference type="ARBA" id="ARBA00022645"/>
    </source>
</evidence>
<evidence type="ECO:0000256" key="2">
    <source>
        <dbReference type="ARBA" id="ARBA00022670"/>
    </source>
</evidence>
<dbReference type="Proteomes" id="UP001220509">
    <property type="component" value="Chromosome"/>
</dbReference>
<dbReference type="Gene3D" id="1.10.1370.30">
    <property type="match status" value="1"/>
</dbReference>
<evidence type="ECO:0000313" key="12">
    <source>
        <dbReference type="Proteomes" id="UP001220509"/>
    </source>
</evidence>
<comment type="catalytic activity">
    <reaction evidence="6 8">
        <text>Release of a C-terminal amino acid with broad specificity, except for -Pro.</text>
        <dbReference type="EC" id="3.4.17.19"/>
    </reaction>
</comment>
<dbReference type="GO" id="GO:0004181">
    <property type="term" value="F:metallocarboxypeptidase activity"/>
    <property type="evidence" value="ECO:0007669"/>
    <property type="project" value="UniProtKB-UniRule"/>
</dbReference>
<dbReference type="KEGG" id="pka:PQ456_13090"/>
<dbReference type="SUPFAM" id="SSF55486">
    <property type="entry name" value="Metalloproteases ('zincins'), catalytic domain"/>
    <property type="match status" value="1"/>
</dbReference>
<keyword evidence="1 8" id="KW-0121">Carboxypeptidase</keyword>
<feature type="binding site" evidence="9">
    <location>
        <position position="269"/>
    </location>
    <ligand>
        <name>Zn(2+)</name>
        <dbReference type="ChEBI" id="CHEBI:29105"/>
        <note>catalytic</note>
    </ligand>
</feature>
<evidence type="ECO:0000313" key="11">
    <source>
        <dbReference type="EMBL" id="WCT54140.1"/>
    </source>
</evidence>
<accession>A0AAX3LW62</accession>
<evidence type="ECO:0000256" key="6">
    <source>
        <dbReference type="ARBA" id="ARBA00052755"/>
    </source>
</evidence>
<feature type="binding site" evidence="9">
    <location>
        <position position="273"/>
    </location>
    <ligand>
        <name>Zn(2+)</name>
        <dbReference type="ChEBI" id="CHEBI:29105"/>
        <note>catalytic</note>
    </ligand>
</feature>
<evidence type="ECO:0000256" key="8">
    <source>
        <dbReference type="PIRNR" id="PIRNR006615"/>
    </source>
</evidence>
<dbReference type="GO" id="GO:0008270">
    <property type="term" value="F:zinc ion binding"/>
    <property type="evidence" value="ECO:0007669"/>
    <property type="project" value="UniProtKB-ARBA"/>
</dbReference>
<evidence type="ECO:0000256" key="5">
    <source>
        <dbReference type="ARBA" id="ARBA00023049"/>
    </source>
</evidence>
<dbReference type="InterPro" id="IPR001333">
    <property type="entry name" value="Peptidase_M32_Taq"/>
</dbReference>
<keyword evidence="2 8" id="KW-0645">Protease</keyword>
<dbReference type="CDD" id="cd06460">
    <property type="entry name" value="M32_Taq"/>
    <property type="match status" value="1"/>
</dbReference>
<comment type="similarity">
    <text evidence="7 8">Belongs to the peptidase M32 family.</text>
</comment>
<feature type="active site" description="Proton donor/acceptor" evidence="10">
    <location>
        <position position="270"/>
    </location>
</feature>
<evidence type="ECO:0000256" key="9">
    <source>
        <dbReference type="PIRSR" id="PIRSR006615-1"/>
    </source>
</evidence>
<dbReference type="GO" id="GO:0006508">
    <property type="term" value="P:proteolysis"/>
    <property type="evidence" value="ECO:0007669"/>
    <property type="project" value="UniProtKB-UniRule"/>
</dbReference>
<dbReference type="FunFam" id="1.10.1370.30:FF:000003">
    <property type="entry name" value="Thermostable carboxypeptidase 1"/>
    <property type="match status" value="1"/>
</dbReference>
<dbReference type="EC" id="3.4.17.19" evidence="8"/>
<dbReference type="PANTHER" id="PTHR34217:SF1">
    <property type="entry name" value="CARBOXYPEPTIDASE 1"/>
    <property type="match status" value="1"/>
</dbReference>
<keyword evidence="3 8" id="KW-0479">Metal-binding</keyword>
<dbReference type="PROSITE" id="PS52034">
    <property type="entry name" value="PEPTIDASE_M32"/>
    <property type="match status" value="1"/>
</dbReference>
<protein>
    <recommendedName>
        <fullName evidence="8">Metal-dependent carboxypeptidase</fullName>
        <ecNumber evidence="8">3.4.17.19</ecNumber>
    </recommendedName>
</protein>
<keyword evidence="12" id="KW-1185">Reference proteome</keyword>
<keyword evidence="5 8" id="KW-0482">Metalloprotease</keyword>
<evidence type="ECO:0000256" key="10">
    <source>
        <dbReference type="PIRSR" id="PIRSR006615-2"/>
    </source>
</evidence>
<comment type="cofactor">
    <cofactor evidence="9">
        <name>Zn(2+)</name>
        <dbReference type="ChEBI" id="CHEBI:29105"/>
    </cofactor>
    <text evidence="9">Binds 1 zinc ion per subunit.</text>
</comment>
<proteinExistence type="inferred from homology"/>